<feature type="binding site" evidence="7">
    <location>
        <begin position="181"/>
        <end position="182"/>
    </location>
    <ligand>
        <name>substrate</name>
    </ligand>
</feature>
<proteinExistence type="inferred from homology"/>
<evidence type="ECO:0000256" key="1">
    <source>
        <dbReference type="ARBA" id="ARBA00008023"/>
    </source>
</evidence>
<dbReference type="InterPro" id="IPR029001">
    <property type="entry name" value="ITPase-like_fam"/>
</dbReference>
<dbReference type="HAMAP" id="MF_01405">
    <property type="entry name" value="Non_canon_purine_NTPase"/>
    <property type="match status" value="1"/>
</dbReference>
<keyword evidence="10" id="KW-1185">Reference proteome</keyword>
<feature type="binding site" evidence="7">
    <location>
        <begin position="153"/>
        <end position="156"/>
    </location>
    <ligand>
        <name>substrate</name>
    </ligand>
</feature>
<evidence type="ECO:0000256" key="8">
    <source>
        <dbReference type="RuleBase" id="RU003781"/>
    </source>
</evidence>
<keyword evidence="4 7" id="KW-0378">Hydrolase</keyword>
<comment type="catalytic activity">
    <reaction evidence="7">
        <text>XTP + H2O = XMP + diphosphate + H(+)</text>
        <dbReference type="Rhea" id="RHEA:28610"/>
        <dbReference type="ChEBI" id="CHEBI:15377"/>
        <dbReference type="ChEBI" id="CHEBI:15378"/>
        <dbReference type="ChEBI" id="CHEBI:33019"/>
        <dbReference type="ChEBI" id="CHEBI:57464"/>
        <dbReference type="ChEBI" id="CHEBI:61314"/>
        <dbReference type="EC" id="3.6.1.66"/>
    </reaction>
</comment>
<dbReference type="PANTHER" id="PTHR11067:SF9">
    <property type="entry name" value="INOSINE TRIPHOSPHATE PYROPHOSPHATASE"/>
    <property type="match status" value="1"/>
</dbReference>
<keyword evidence="5 7" id="KW-0460">Magnesium</keyword>
<dbReference type="CDD" id="cd00515">
    <property type="entry name" value="HAM1"/>
    <property type="match status" value="1"/>
</dbReference>
<evidence type="ECO:0000313" key="9">
    <source>
        <dbReference type="EMBL" id="MBM7815860.1"/>
    </source>
</evidence>
<feature type="binding site" evidence="7">
    <location>
        <position position="176"/>
    </location>
    <ligand>
        <name>substrate</name>
    </ligand>
</feature>
<dbReference type="Pfam" id="PF01725">
    <property type="entry name" value="Ham1p_like"/>
    <property type="match status" value="1"/>
</dbReference>
<feature type="binding site" evidence="7">
    <location>
        <position position="72"/>
    </location>
    <ligand>
        <name>substrate</name>
    </ligand>
</feature>
<comment type="catalytic activity">
    <reaction evidence="7">
        <text>dITP + H2O = dIMP + diphosphate + H(+)</text>
        <dbReference type="Rhea" id="RHEA:28342"/>
        <dbReference type="ChEBI" id="CHEBI:15377"/>
        <dbReference type="ChEBI" id="CHEBI:15378"/>
        <dbReference type="ChEBI" id="CHEBI:33019"/>
        <dbReference type="ChEBI" id="CHEBI:61194"/>
        <dbReference type="ChEBI" id="CHEBI:61382"/>
        <dbReference type="EC" id="3.6.1.66"/>
    </reaction>
</comment>
<name>A0ABS2SJB5_9MICO</name>
<dbReference type="PANTHER" id="PTHR11067">
    <property type="entry name" value="INOSINE TRIPHOSPHATE PYROPHOSPHATASE/HAM1 PROTEIN"/>
    <property type="match status" value="1"/>
</dbReference>
<feature type="binding site" evidence="7">
    <location>
        <position position="71"/>
    </location>
    <ligand>
        <name>Mg(2+)</name>
        <dbReference type="ChEBI" id="CHEBI:18420"/>
    </ligand>
</feature>
<comment type="caution">
    <text evidence="9">The sequence shown here is derived from an EMBL/GenBank/DDBJ whole genome shotgun (WGS) entry which is preliminary data.</text>
</comment>
<accession>A0ABS2SJB5</accession>
<feature type="binding site" evidence="7">
    <location>
        <begin position="8"/>
        <end position="13"/>
    </location>
    <ligand>
        <name>substrate</name>
    </ligand>
</feature>
<keyword evidence="3 7" id="KW-0547">Nucleotide-binding</keyword>
<dbReference type="NCBIfam" id="TIGR00042">
    <property type="entry name" value="RdgB/HAM1 family non-canonical purine NTP pyrophosphatase"/>
    <property type="match status" value="1"/>
</dbReference>
<comment type="cofactor">
    <cofactor evidence="7">
        <name>Mg(2+)</name>
        <dbReference type="ChEBI" id="CHEBI:18420"/>
    </cofactor>
    <text evidence="7">Binds 1 Mg(2+) ion per subunit.</text>
</comment>
<dbReference type="InterPro" id="IPR002637">
    <property type="entry name" value="RdgB/HAM1"/>
</dbReference>
<dbReference type="EC" id="3.6.1.66" evidence="7"/>
<dbReference type="RefSeq" id="WP_204514731.1">
    <property type="nucleotide sequence ID" value="NZ_JAFBCP010000001.1"/>
</dbReference>
<evidence type="ECO:0000256" key="5">
    <source>
        <dbReference type="ARBA" id="ARBA00022842"/>
    </source>
</evidence>
<evidence type="ECO:0000256" key="6">
    <source>
        <dbReference type="ARBA" id="ARBA00023080"/>
    </source>
</evidence>
<gene>
    <name evidence="9" type="ORF">JOE56_000554</name>
</gene>
<dbReference type="InterPro" id="IPR020922">
    <property type="entry name" value="dITP/XTP_pyrophosphatase"/>
</dbReference>
<evidence type="ECO:0000313" key="10">
    <source>
        <dbReference type="Proteomes" id="UP000809290"/>
    </source>
</evidence>
<organism evidence="9 10">
    <name type="scientific">Brevibacterium paucivorans</name>
    <dbReference type="NCBI Taxonomy" id="170994"/>
    <lineage>
        <taxon>Bacteria</taxon>
        <taxon>Bacillati</taxon>
        <taxon>Actinomycetota</taxon>
        <taxon>Actinomycetes</taxon>
        <taxon>Micrococcales</taxon>
        <taxon>Brevibacteriaceae</taxon>
        <taxon>Brevibacterium</taxon>
    </lineage>
</organism>
<dbReference type="Proteomes" id="UP000809290">
    <property type="component" value="Unassembled WGS sequence"/>
</dbReference>
<evidence type="ECO:0000256" key="3">
    <source>
        <dbReference type="ARBA" id="ARBA00022741"/>
    </source>
</evidence>
<sequence length="196" mass="20471">MTRFVLATHNAGKKVELQAILSQVIPTAEVVTAGELGLADVVEDGLTFEENALIKARAVAQETGMPAIADDSGLVVDVLGSAPGILSARWAGKHGDDRANLELLLKQLSDIPDRGRGARFVCAAAYVNAGTEVVCTGEMRGTILREPVGDGGFGYDPIFQPDGVNVSAAQLSAEEKNAISHRGKALRKLVAEIAPA</sequence>
<dbReference type="Gene3D" id="3.90.950.10">
    <property type="match status" value="1"/>
</dbReference>
<keyword evidence="6 7" id="KW-0546">Nucleotide metabolism</keyword>
<feature type="active site" description="Proton acceptor" evidence="7">
    <location>
        <position position="71"/>
    </location>
</feature>
<reference evidence="9 10" key="1">
    <citation type="submission" date="2021-01" db="EMBL/GenBank/DDBJ databases">
        <title>Sequencing the genomes of 1000 actinobacteria strains.</title>
        <authorList>
            <person name="Klenk H.-P."/>
        </authorList>
    </citation>
    <scope>NUCLEOTIDE SEQUENCE [LARGE SCALE GENOMIC DNA]</scope>
    <source>
        <strain evidence="9 10">DSM 13657</strain>
    </source>
</reference>
<comment type="function">
    <text evidence="7">Pyrophosphatase that catalyzes the hydrolysis of nucleoside triphosphates to their monophosphate derivatives, with a high preference for the non-canonical purine nucleotides XTP (xanthosine triphosphate), dITP (deoxyinosine triphosphate) and ITP. Seems to function as a house-cleaning enzyme that removes non-canonical purine nucleotides from the nucleotide pool, thus preventing their incorporation into DNA/RNA and avoiding chromosomal lesions.</text>
</comment>
<dbReference type="SUPFAM" id="SSF52972">
    <property type="entry name" value="ITPase-like"/>
    <property type="match status" value="1"/>
</dbReference>
<comment type="subunit">
    <text evidence="7">Homodimer.</text>
</comment>
<comment type="caution">
    <text evidence="7">Lacks conserved residue(s) required for the propagation of feature annotation.</text>
</comment>
<protein>
    <recommendedName>
        <fullName evidence="7">dITP/XTP pyrophosphatase</fullName>
        <ecNumber evidence="7">3.6.1.66</ecNumber>
    </recommendedName>
    <alternativeName>
        <fullName evidence="7">Non-canonical purine NTP pyrophosphatase</fullName>
    </alternativeName>
    <alternativeName>
        <fullName evidence="7">Non-standard purine NTP pyrophosphatase</fullName>
    </alternativeName>
    <alternativeName>
        <fullName evidence="7">Nucleoside-triphosphate diphosphatase</fullName>
    </alternativeName>
    <alternativeName>
        <fullName evidence="7">Nucleoside-triphosphate pyrophosphatase</fullName>
        <shortName evidence="7">NTPase</shortName>
    </alternativeName>
</protein>
<dbReference type="GO" id="GO:0036220">
    <property type="term" value="F:ITP diphosphatase activity"/>
    <property type="evidence" value="ECO:0007669"/>
    <property type="project" value="UniProtKB-EC"/>
</dbReference>
<evidence type="ECO:0000256" key="4">
    <source>
        <dbReference type="ARBA" id="ARBA00022801"/>
    </source>
</evidence>
<evidence type="ECO:0000256" key="7">
    <source>
        <dbReference type="HAMAP-Rule" id="MF_01405"/>
    </source>
</evidence>
<comment type="similarity">
    <text evidence="1 7 8">Belongs to the HAM1 NTPase family.</text>
</comment>
<keyword evidence="2 7" id="KW-0479">Metal-binding</keyword>
<dbReference type="EMBL" id="JAFBCP010000001">
    <property type="protein sequence ID" value="MBM7815860.1"/>
    <property type="molecule type" value="Genomic_DNA"/>
</dbReference>
<comment type="catalytic activity">
    <reaction evidence="7">
        <text>ITP + H2O = IMP + diphosphate + H(+)</text>
        <dbReference type="Rhea" id="RHEA:29399"/>
        <dbReference type="ChEBI" id="CHEBI:15377"/>
        <dbReference type="ChEBI" id="CHEBI:15378"/>
        <dbReference type="ChEBI" id="CHEBI:33019"/>
        <dbReference type="ChEBI" id="CHEBI:58053"/>
        <dbReference type="ChEBI" id="CHEBI:61402"/>
        <dbReference type="EC" id="3.6.1.66"/>
    </reaction>
</comment>
<evidence type="ECO:0000256" key="2">
    <source>
        <dbReference type="ARBA" id="ARBA00022723"/>
    </source>
</evidence>